<evidence type="ECO:0000256" key="1">
    <source>
        <dbReference type="SAM" id="MobiDB-lite"/>
    </source>
</evidence>
<sequence length="98" mass="10959">MISGFSILSTGLRRPGSMGGQTSCRYAAPVYNMVDTHKHTSLYMSCIFIKNTHQNFSEEFGPAKHVLISQPRDQRRSLAISQREPLIPHRSARDTAAP</sequence>
<evidence type="ECO:0000313" key="3">
    <source>
        <dbReference type="Proteomes" id="UP000314294"/>
    </source>
</evidence>
<comment type="caution">
    <text evidence="2">The sequence shown here is derived from an EMBL/GenBank/DDBJ whole genome shotgun (WGS) entry which is preliminary data.</text>
</comment>
<proteinExistence type="predicted"/>
<reference evidence="2 3" key="1">
    <citation type="submission" date="2019-03" db="EMBL/GenBank/DDBJ databases">
        <title>First draft genome of Liparis tanakae, snailfish: a comprehensive survey of snailfish specific genes.</title>
        <authorList>
            <person name="Kim W."/>
            <person name="Song I."/>
            <person name="Jeong J.-H."/>
            <person name="Kim D."/>
            <person name="Kim S."/>
            <person name="Ryu S."/>
            <person name="Song J.Y."/>
            <person name="Lee S.K."/>
        </authorList>
    </citation>
    <scope>NUCLEOTIDE SEQUENCE [LARGE SCALE GENOMIC DNA]</scope>
    <source>
        <tissue evidence="2">Muscle</tissue>
    </source>
</reference>
<organism evidence="2 3">
    <name type="scientific">Liparis tanakae</name>
    <name type="common">Tanaka's snailfish</name>
    <dbReference type="NCBI Taxonomy" id="230148"/>
    <lineage>
        <taxon>Eukaryota</taxon>
        <taxon>Metazoa</taxon>
        <taxon>Chordata</taxon>
        <taxon>Craniata</taxon>
        <taxon>Vertebrata</taxon>
        <taxon>Euteleostomi</taxon>
        <taxon>Actinopterygii</taxon>
        <taxon>Neopterygii</taxon>
        <taxon>Teleostei</taxon>
        <taxon>Neoteleostei</taxon>
        <taxon>Acanthomorphata</taxon>
        <taxon>Eupercaria</taxon>
        <taxon>Perciformes</taxon>
        <taxon>Cottioidei</taxon>
        <taxon>Cottales</taxon>
        <taxon>Liparidae</taxon>
        <taxon>Liparis</taxon>
    </lineage>
</organism>
<name>A0A4Z2JHJ6_9TELE</name>
<protein>
    <submittedName>
        <fullName evidence="2">Uncharacterized protein</fullName>
    </submittedName>
</protein>
<keyword evidence="3" id="KW-1185">Reference proteome</keyword>
<dbReference type="Proteomes" id="UP000314294">
    <property type="component" value="Unassembled WGS sequence"/>
</dbReference>
<feature type="region of interest" description="Disordered" evidence="1">
    <location>
        <begin position="72"/>
        <end position="98"/>
    </location>
</feature>
<gene>
    <name evidence="2" type="ORF">EYF80_000512</name>
</gene>
<dbReference type="AlphaFoldDB" id="A0A4Z2JHJ6"/>
<dbReference type="EMBL" id="SRLO01000002">
    <property type="protein sequence ID" value="TNN89224.1"/>
    <property type="molecule type" value="Genomic_DNA"/>
</dbReference>
<evidence type="ECO:0000313" key="2">
    <source>
        <dbReference type="EMBL" id="TNN89224.1"/>
    </source>
</evidence>
<accession>A0A4Z2JHJ6</accession>